<evidence type="ECO:0000313" key="4">
    <source>
        <dbReference type="Proteomes" id="UP000242222"/>
    </source>
</evidence>
<accession>A0A1I4VSW2</accession>
<dbReference type="NCBIfam" id="NF007857">
    <property type="entry name" value="PRK10566.1"/>
    <property type="match status" value="1"/>
</dbReference>
<feature type="domain" description="Serine aminopeptidase S33" evidence="2">
    <location>
        <begin position="29"/>
        <end position="151"/>
    </location>
</feature>
<dbReference type="GO" id="GO:0052689">
    <property type="term" value="F:carboxylic ester hydrolase activity"/>
    <property type="evidence" value="ECO:0007669"/>
    <property type="project" value="UniProtKB-ARBA"/>
</dbReference>
<dbReference type="PANTHER" id="PTHR22946">
    <property type="entry name" value="DIENELACTONE HYDROLASE DOMAIN-CONTAINING PROTEIN-RELATED"/>
    <property type="match status" value="1"/>
</dbReference>
<gene>
    <name evidence="3" type="ORF">SAMN05216516_10256</name>
</gene>
<dbReference type="Pfam" id="PF12146">
    <property type="entry name" value="Hydrolase_4"/>
    <property type="match status" value="1"/>
</dbReference>
<reference evidence="4" key="1">
    <citation type="submission" date="2016-10" db="EMBL/GenBank/DDBJ databases">
        <authorList>
            <person name="Varghese N."/>
            <person name="Submissions S."/>
        </authorList>
    </citation>
    <scope>NUCLEOTIDE SEQUENCE [LARGE SCALE GENOMIC DNA]</scope>
    <source>
        <strain evidence="4">N6PO6</strain>
    </source>
</reference>
<dbReference type="PANTHER" id="PTHR22946:SF9">
    <property type="entry name" value="POLYKETIDE TRANSFERASE AF380"/>
    <property type="match status" value="1"/>
</dbReference>
<dbReference type="STRING" id="1367852.SAMN05216516_10256"/>
<sequence>MIELNVENFAGIECLHATPAQKQLTALPTVLFWHGFTSSKEVYAYFAVALAQVGFRALVPDAQMHGSRYNGDTQSRVKNFWSILKNNIDEVPGLVQALDDRGLIDRGRIAIGGASHGGMTALAALARYPFLRCAASMMGSGYFMSLSHQLFPPLTVRSLQEKKTLRANYGTAGGVRRRSSTGEAGGQTSVCLAW</sequence>
<keyword evidence="1" id="KW-0378">Hydrolase</keyword>
<dbReference type="InterPro" id="IPR029058">
    <property type="entry name" value="AB_hydrolase_fold"/>
</dbReference>
<keyword evidence="4" id="KW-1185">Reference proteome</keyword>
<dbReference type="SUPFAM" id="SSF53474">
    <property type="entry name" value="alpha/beta-Hydrolases"/>
    <property type="match status" value="1"/>
</dbReference>
<proteinExistence type="predicted"/>
<dbReference type="Gene3D" id="3.40.50.1820">
    <property type="entry name" value="alpha/beta hydrolase"/>
    <property type="match status" value="1"/>
</dbReference>
<evidence type="ECO:0000313" key="3">
    <source>
        <dbReference type="EMBL" id="SFN04280.1"/>
    </source>
</evidence>
<dbReference type="InterPro" id="IPR050261">
    <property type="entry name" value="FrsA_esterase"/>
</dbReference>
<name>A0A1I4VSW2_9GAMM</name>
<dbReference type="EMBL" id="FOVC01000002">
    <property type="protein sequence ID" value="SFN04280.1"/>
    <property type="molecule type" value="Genomic_DNA"/>
</dbReference>
<dbReference type="InterPro" id="IPR022742">
    <property type="entry name" value="Hydrolase_4"/>
</dbReference>
<organism evidence="3 4">
    <name type="scientific">Izhakiella capsodis</name>
    <dbReference type="NCBI Taxonomy" id="1367852"/>
    <lineage>
        <taxon>Bacteria</taxon>
        <taxon>Pseudomonadati</taxon>
        <taxon>Pseudomonadota</taxon>
        <taxon>Gammaproteobacteria</taxon>
        <taxon>Enterobacterales</taxon>
        <taxon>Erwiniaceae</taxon>
        <taxon>Izhakiella</taxon>
    </lineage>
</organism>
<protein>
    <recommendedName>
        <fullName evidence="2">Serine aminopeptidase S33 domain-containing protein</fullName>
    </recommendedName>
</protein>
<dbReference type="Proteomes" id="UP000242222">
    <property type="component" value="Unassembled WGS sequence"/>
</dbReference>
<evidence type="ECO:0000259" key="2">
    <source>
        <dbReference type="Pfam" id="PF12146"/>
    </source>
</evidence>
<evidence type="ECO:0000256" key="1">
    <source>
        <dbReference type="ARBA" id="ARBA00022801"/>
    </source>
</evidence>
<dbReference type="AlphaFoldDB" id="A0A1I4VSW2"/>